<dbReference type="Gene3D" id="3.90.180.10">
    <property type="entry name" value="Medium-chain alcohol dehydrogenases, catalytic domain"/>
    <property type="match status" value="1"/>
</dbReference>
<proteinExistence type="predicted"/>
<dbReference type="OrthoDB" id="48317at2759"/>
<evidence type="ECO:0000313" key="7">
    <source>
        <dbReference type="Proteomes" id="UP000322225"/>
    </source>
</evidence>
<dbReference type="FunFam" id="3.40.50.720:FF:000053">
    <property type="entry name" value="Quinone oxidoreductase 1"/>
    <property type="match status" value="1"/>
</dbReference>
<evidence type="ECO:0000256" key="1">
    <source>
        <dbReference type="ARBA" id="ARBA00022857"/>
    </source>
</evidence>
<dbReference type="GO" id="GO:0003960">
    <property type="term" value="F:quinone reductase (NADPH) activity"/>
    <property type="evidence" value="ECO:0007669"/>
    <property type="project" value="InterPro"/>
</dbReference>
<dbReference type="Pfam" id="PF00107">
    <property type="entry name" value="ADH_zinc_N"/>
    <property type="match status" value="1"/>
</dbReference>
<dbReference type="SMART" id="SM00829">
    <property type="entry name" value="PKS_ER"/>
    <property type="match status" value="1"/>
</dbReference>
<evidence type="ECO:0000259" key="5">
    <source>
        <dbReference type="SMART" id="SM00829"/>
    </source>
</evidence>
<feature type="domain" description="Enoyl reductase (ER)" evidence="5">
    <location>
        <begin position="20"/>
        <end position="330"/>
    </location>
</feature>
<dbReference type="SUPFAM" id="SSF51735">
    <property type="entry name" value="NAD(P)-binding Rossmann-fold domains"/>
    <property type="match status" value="1"/>
</dbReference>
<name>A0A5M6BSJ9_9TREE</name>
<dbReference type="Gene3D" id="3.40.50.720">
    <property type="entry name" value="NAD(P)-binding Rossmann-like Domain"/>
    <property type="match status" value="1"/>
</dbReference>
<dbReference type="InterPro" id="IPR002364">
    <property type="entry name" value="Quin_OxRdtase/zeta-crystal_CS"/>
</dbReference>
<dbReference type="PROSITE" id="PS01162">
    <property type="entry name" value="QOR_ZETA_CRYSTAL"/>
    <property type="match status" value="1"/>
</dbReference>
<keyword evidence="1" id="KW-0521">NADP</keyword>
<dbReference type="SUPFAM" id="SSF50129">
    <property type="entry name" value="GroES-like"/>
    <property type="match status" value="1"/>
</dbReference>
<evidence type="ECO:0000313" key="6">
    <source>
        <dbReference type="EMBL" id="WWD15729.1"/>
    </source>
</evidence>
<dbReference type="AlphaFoldDB" id="A0A5M6BSJ9"/>
<keyword evidence="7" id="KW-1185">Reference proteome</keyword>
<dbReference type="GeneID" id="43591041"/>
<organism evidence="6 7">
    <name type="scientific">Kwoniella shandongensis</name>
    <dbReference type="NCBI Taxonomy" id="1734106"/>
    <lineage>
        <taxon>Eukaryota</taxon>
        <taxon>Fungi</taxon>
        <taxon>Dikarya</taxon>
        <taxon>Basidiomycota</taxon>
        <taxon>Agaricomycotina</taxon>
        <taxon>Tremellomycetes</taxon>
        <taxon>Tremellales</taxon>
        <taxon>Cryptococcaceae</taxon>
        <taxon>Kwoniella</taxon>
    </lineage>
</organism>
<dbReference type="InterPro" id="IPR020843">
    <property type="entry name" value="ER"/>
</dbReference>
<gene>
    <name evidence="6" type="ORF">CI109_100151</name>
</gene>
<dbReference type="PANTHER" id="PTHR48106">
    <property type="entry name" value="QUINONE OXIDOREDUCTASE PIG3-RELATED"/>
    <property type="match status" value="1"/>
</dbReference>
<evidence type="ECO:0000256" key="3">
    <source>
        <dbReference type="ARBA" id="ARBA00043088"/>
    </source>
</evidence>
<sequence length="334" mass="36168">MSSQIQVPKTMKAIQVDKPGGPEVNVLREIPVPTPKEDEVLVKVQWTGVNYIDNYFRQGLYPKEFPYTVGGDAVGTLVSTPSNSKYKAGQRIFTTAGSSFAEYLVAPTSRIAVLPDDIDARDGVSMGTQALTALYLLKESYEVKKGDWILVRAAAGGVGLILIQIAKYLGVNVIGTVSTPDKAELAKQYGADHVVLTTTPSADNVAEINKLSGGGVHAVYDGVGKDTWEENFELIRRKGTIVTYGNASGPVPSFAPLKLSPKSLKVTRPSLFSVISTAEEYEWYTTELVKIVRDGKIKFAVHKEYELTAEDVAQAQKDIASRGTTGKLLVHVSD</sequence>
<reference evidence="6" key="2">
    <citation type="submission" date="2024-01" db="EMBL/GenBank/DDBJ databases">
        <title>Comparative genomics of Cryptococcus and Kwoniella reveals pathogenesis evolution and contrasting modes of karyotype evolution via chromosome fusion or intercentromeric recombination.</title>
        <authorList>
            <person name="Coelho M.A."/>
            <person name="David-Palma M."/>
            <person name="Shea T."/>
            <person name="Bowers K."/>
            <person name="McGinley-Smith S."/>
            <person name="Mohammad A.W."/>
            <person name="Gnirke A."/>
            <person name="Yurkov A.M."/>
            <person name="Nowrousian M."/>
            <person name="Sun S."/>
            <person name="Cuomo C.A."/>
            <person name="Heitman J."/>
        </authorList>
    </citation>
    <scope>NUCLEOTIDE SEQUENCE</scope>
    <source>
        <strain evidence="6">CBS 12478</strain>
    </source>
</reference>
<keyword evidence="2" id="KW-0560">Oxidoreductase</keyword>
<protein>
    <recommendedName>
        <fullName evidence="4">Probable quinone oxidoreductase</fullName>
    </recommendedName>
    <alternativeName>
        <fullName evidence="3">NADPH:quinone reductase</fullName>
    </alternativeName>
</protein>
<dbReference type="GO" id="GO:0035925">
    <property type="term" value="F:mRNA 3'-UTR AU-rich region binding"/>
    <property type="evidence" value="ECO:0007669"/>
    <property type="project" value="TreeGrafter"/>
</dbReference>
<dbReference type="RefSeq" id="XP_031858796.1">
    <property type="nucleotide sequence ID" value="XM_032006877.1"/>
</dbReference>
<evidence type="ECO:0000256" key="2">
    <source>
        <dbReference type="ARBA" id="ARBA00023002"/>
    </source>
</evidence>
<dbReference type="Pfam" id="PF08240">
    <property type="entry name" value="ADH_N"/>
    <property type="match status" value="1"/>
</dbReference>
<dbReference type="EMBL" id="CP144051">
    <property type="protein sequence ID" value="WWD15729.1"/>
    <property type="molecule type" value="Genomic_DNA"/>
</dbReference>
<dbReference type="InterPro" id="IPR047618">
    <property type="entry name" value="QOR-like"/>
</dbReference>
<dbReference type="InterPro" id="IPR013154">
    <property type="entry name" value="ADH-like_N"/>
</dbReference>
<dbReference type="GO" id="GO:0008270">
    <property type="term" value="F:zinc ion binding"/>
    <property type="evidence" value="ECO:0007669"/>
    <property type="project" value="InterPro"/>
</dbReference>
<dbReference type="PANTHER" id="PTHR48106:SF13">
    <property type="entry name" value="QUINONE OXIDOREDUCTASE-RELATED"/>
    <property type="match status" value="1"/>
</dbReference>
<dbReference type="KEGG" id="ksn:43591041"/>
<dbReference type="GO" id="GO:0070402">
    <property type="term" value="F:NADPH binding"/>
    <property type="evidence" value="ECO:0007669"/>
    <property type="project" value="TreeGrafter"/>
</dbReference>
<reference evidence="6" key="1">
    <citation type="submission" date="2017-08" db="EMBL/GenBank/DDBJ databases">
        <authorList>
            <person name="Cuomo C."/>
            <person name="Billmyre B."/>
            <person name="Heitman J."/>
        </authorList>
    </citation>
    <scope>NUCLEOTIDE SEQUENCE</scope>
    <source>
        <strain evidence="6">CBS 12478</strain>
    </source>
</reference>
<dbReference type="Proteomes" id="UP000322225">
    <property type="component" value="Chromosome 1"/>
</dbReference>
<dbReference type="InterPro" id="IPR011032">
    <property type="entry name" value="GroES-like_sf"/>
</dbReference>
<dbReference type="InterPro" id="IPR013149">
    <property type="entry name" value="ADH-like_C"/>
</dbReference>
<dbReference type="InterPro" id="IPR036291">
    <property type="entry name" value="NAD(P)-bd_dom_sf"/>
</dbReference>
<dbReference type="GO" id="GO:0005829">
    <property type="term" value="C:cytosol"/>
    <property type="evidence" value="ECO:0007669"/>
    <property type="project" value="TreeGrafter"/>
</dbReference>
<evidence type="ECO:0000256" key="4">
    <source>
        <dbReference type="ARBA" id="ARBA00070796"/>
    </source>
</evidence>
<dbReference type="CDD" id="cd05286">
    <property type="entry name" value="QOR2"/>
    <property type="match status" value="1"/>
</dbReference>
<accession>A0A5M6BSJ9</accession>